<evidence type="ECO:0000256" key="5">
    <source>
        <dbReference type="ARBA" id="ARBA00023211"/>
    </source>
</evidence>
<dbReference type="GO" id="GO:0046872">
    <property type="term" value="F:metal ion binding"/>
    <property type="evidence" value="ECO:0007669"/>
    <property type="project" value="UniProtKB-KW"/>
</dbReference>
<dbReference type="Pfam" id="PF02776">
    <property type="entry name" value="TPP_enzyme_N"/>
    <property type="match status" value="1"/>
</dbReference>
<keyword evidence="4" id="KW-0786">Thiamine pyrophosphate</keyword>
<proteinExistence type="predicted"/>
<dbReference type="Proteomes" id="UP000441609">
    <property type="component" value="Unassembled WGS sequence"/>
</dbReference>
<sequence length="581" mass="65229">MEGKYYSSERSIQLLISLLKQHNIKKIVASPGATNLSFVASLQQDSWFEMYSSVDERSAAYIACGMAAELGEPVVLTCTGATASRNYISGLTEAYYRKLPVLAVTSSQDISRIGHHIAQVIDRRAIQNDIALLSEHIPVTDDITTEWSNTIKINRALLELRHHGGGPVHINLTTTYSRDYSVKVLPQARMIHRVMPQDVFPELPKGSVAVFVGAHRKFTDAETAALDAFCATYDAVVFTDHTSGYKGKYRVPVSILSSQEKECFELTDMDLLVHIGEVSGGYIGLSPHAVWRVNLDGELRDTYRKLTCVFEMEEQAFFEHYADTVRPACHAYFDTCWTKLKSTWAKVMADTLPFSNVWIAHETSLRIPANSVLFLGILNTLRTWNYFDIPDTVYGYSNTGGFGIDGYISSFVGASLVHLDKLYFCVAGDLSFFYDMNVLGNRHVGRNVRILLVNNGKGTEFRNYMHPGAAFGEEADKFIAAAGHYGNKSRQLVRHYAEDLGYEYLSADSKEEYLQHLDRFLLPEMTDHPMLFEVFTTNEDESEAIRMVCNLNISVKGVLKKVTKNVVGEQGRELIKKMMGK</sequence>
<feature type="domain" description="Thiamine pyrophosphate enzyme N-terminal TPP-binding" evidence="6">
    <location>
        <begin position="13"/>
        <end position="123"/>
    </location>
</feature>
<dbReference type="GO" id="GO:0009234">
    <property type="term" value="P:menaquinone biosynthetic process"/>
    <property type="evidence" value="ECO:0007669"/>
    <property type="project" value="InterPro"/>
</dbReference>
<gene>
    <name evidence="7" type="ORF">GKD70_07190</name>
</gene>
<dbReference type="InterPro" id="IPR029061">
    <property type="entry name" value="THDP-binding"/>
</dbReference>
<dbReference type="Gene3D" id="3.40.50.1220">
    <property type="entry name" value="TPP-binding domain"/>
    <property type="match status" value="1"/>
</dbReference>
<protein>
    <submittedName>
        <fullName evidence="7">2-succinyl-5-enolpyruvyl-6-hydroxy-3-cyclohexene-1-carboxylate synthase</fullName>
    </submittedName>
</protein>
<dbReference type="Gene3D" id="3.40.50.970">
    <property type="match status" value="2"/>
</dbReference>
<evidence type="ECO:0000256" key="4">
    <source>
        <dbReference type="ARBA" id="ARBA00023052"/>
    </source>
</evidence>
<reference evidence="7 8" key="1">
    <citation type="journal article" date="2019" name="Nat. Med.">
        <title>A library of human gut bacterial isolates paired with longitudinal multiomics data enables mechanistic microbiome research.</title>
        <authorList>
            <person name="Poyet M."/>
            <person name="Groussin M."/>
            <person name="Gibbons S.M."/>
            <person name="Avila-Pacheco J."/>
            <person name="Jiang X."/>
            <person name="Kearney S.M."/>
            <person name="Perrotta A.R."/>
            <person name="Berdy B."/>
            <person name="Zhao S."/>
            <person name="Lieberman T.D."/>
            <person name="Swanson P.K."/>
            <person name="Smith M."/>
            <person name="Roesemann S."/>
            <person name="Alexander J.E."/>
            <person name="Rich S.A."/>
            <person name="Livny J."/>
            <person name="Vlamakis H."/>
            <person name="Clish C."/>
            <person name="Bullock K."/>
            <person name="Deik A."/>
            <person name="Scott J."/>
            <person name="Pierce K.A."/>
            <person name="Xavier R.J."/>
            <person name="Alm E.J."/>
        </authorList>
    </citation>
    <scope>NUCLEOTIDE SEQUENCE [LARGE SCALE GENOMIC DNA]</scope>
    <source>
        <strain evidence="7 8">BIOML-A20</strain>
    </source>
</reference>
<evidence type="ECO:0000256" key="3">
    <source>
        <dbReference type="ARBA" id="ARBA00022842"/>
    </source>
</evidence>
<dbReference type="InterPro" id="IPR012001">
    <property type="entry name" value="Thiamin_PyroP_enz_TPP-bd_dom"/>
</dbReference>
<dbReference type="OrthoDB" id="9791859at2"/>
<dbReference type="RefSeq" id="WP_005858734.1">
    <property type="nucleotide sequence ID" value="NZ_BQOC01000002.1"/>
</dbReference>
<dbReference type="SUPFAM" id="SSF52518">
    <property type="entry name" value="Thiamin diphosphate-binding fold (THDP-binding)"/>
    <property type="match status" value="2"/>
</dbReference>
<keyword evidence="1" id="KW-0808">Transferase</keyword>
<dbReference type="PANTHER" id="PTHR42916:SF1">
    <property type="entry name" value="PROTEIN PHYLLO, CHLOROPLASTIC"/>
    <property type="match status" value="1"/>
</dbReference>
<keyword evidence="5" id="KW-0464">Manganese</keyword>
<dbReference type="PANTHER" id="PTHR42916">
    <property type="entry name" value="2-SUCCINYL-5-ENOLPYRUVYL-6-HYDROXY-3-CYCLOHEXENE-1-CARBOXYLATE SYNTHASE"/>
    <property type="match status" value="1"/>
</dbReference>
<comment type="caution">
    <text evidence="7">The sequence shown here is derived from an EMBL/GenBank/DDBJ whole genome shotgun (WGS) entry which is preliminary data.</text>
</comment>
<dbReference type="GO" id="GO:0070204">
    <property type="term" value="F:2-succinyl-5-enolpyruvyl-6-hydroxy-3-cyclohexene-1-carboxylic-acid synthase activity"/>
    <property type="evidence" value="ECO:0007669"/>
    <property type="project" value="InterPro"/>
</dbReference>
<keyword evidence="3" id="KW-0460">Magnesium</keyword>
<organism evidence="7 8">
    <name type="scientific">Parabacteroides distasonis</name>
    <dbReference type="NCBI Taxonomy" id="823"/>
    <lineage>
        <taxon>Bacteria</taxon>
        <taxon>Pseudomonadati</taxon>
        <taxon>Bacteroidota</taxon>
        <taxon>Bacteroidia</taxon>
        <taxon>Bacteroidales</taxon>
        <taxon>Tannerellaceae</taxon>
        <taxon>Parabacteroides</taxon>
    </lineage>
</organism>
<evidence type="ECO:0000313" key="7">
    <source>
        <dbReference type="EMBL" id="MSB73076.1"/>
    </source>
</evidence>
<accession>A0A9Q4QV63</accession>
<dbReference type="GO" id="GO:0030976">
    <property type="term" value="F:thiamine pyrophosphate binding"/>
    <property type="evidence" value="ECO:0007669"/>
    <property type="project" value="InterPro"/>
</dbReference>
<evidence type="ECO:0000256" key="1">
    <source>
        <dbReference type="ARBA" id="ARBA00022679"/>
    </source>
</evidence>
<dbReference type="InterPro" id="IPR004433">
    <property type="entry name" value="MenaQ_synth_MenD"/>
</dbReference>
<dbReference type="AlphaFoldDB" id="A0A9Q4QV63"/>
<keyword evidence="2" id="KW-0479">Metal-binding</keyword>
<evidence type="ECO:0000259" key="6">
    <source>
        <dbReference type="Pfam" id="PF02776"/>
    </source>
</evidence>
<dbReference type="PIRSF" id="PIRSF004983">
    <property type="entry name" value="MenD"/>
    <property type="match status" value="1"/>
</dbReference>
<evidence type="ECO:0000313" key="8">
    <source>
        <dbReference type="Proteomes" id="UP000441609"/>
    </source>
</evidence>
<evidence type="ECO:0000256" key="2">
    <source>
        <dbReference type="ARBA" id="ARBA00022723"/>
    </source>
</evidence>
<dbReference type="EMBL" id="WKMO01000005">
    <property type="protein sequence ID" value="MSB73076.1"/>
    <property type="molecule type" value="Genomic_DNA"/>
</dbReference>
<dbReference type="CDD" id="cd07037">
    <property type="entry name" value="TPP_PYR_MenD"/>
    <property type="match status" value="1"/>
</dbReference>
<name>A0A9Q4QV63_PARDI</name>